<evidence type="ECO:0000256" key="4">
    <source>
        <dbReference type="ARBA" id="ARBA00023143"/>
    </source>
</evidence>
<keyword evidence="8" id="KW-0282">Flagellum</keyword>
<keyword evidence="9" id="KW-1185">Reference proteome</keyword>
<dbReference type="InterPro" id="IPR006300">
    <property type="entry name" value="FlgB"/>
</dbReference>
<name>A0A1H5SF53_9CLOT</name>
<dbReference type="NCBIfam" id="NF009266">
    <property type="entry name" value="PRK12623.1"/>
    <property type="match status" value="1"/>
</dbReference>
<comment type="subcellular location">
    <subcellularLocation>
        <location evidence="1 6">Bacterial flagellum basal body</location>
    </subcellularLocation>
</comment>
<reference evidence="9" key="1">
    <citation type="submission" date="2016-10" db="EMBL/GenBank/DDBJ databases">
        <authorList>
            <person name="Varghese N."/>
            <person name="Submissions S."/>
        </authorList>
    </citation>
    <scope>NUCLEOTIDE SEQUENCE [LARGE SCALE GENOMIC DNA]</scope>
    <source>
        <strain evidence="9">DSM 5463</strain>
    </source>
</reference>
<comment type="similarity">
    <text evidence="2 6">Belongs to the flagella basal body rod proteins family.</text>
</comment>
<comment type="function">
    <text evidence="5 6">Structural component of flagellum, the bacterial motility apparatus. Part of the rod structure of flagellar basal body.</text>
</comment>
<keyword evidence="8" id="KW-0969">Cilium</keyword>
<dbReference type="Pfam" id="PF00460">
    <property type="entry name" value="Flg_bb_rod"/>
    <property type="match status" value="1"/>
</dbReference>
<keyword evidence="4 6" id="KW-0975">Bacterial flagellum</keyword>
<proteinExistence type="inferred from homology"/>
<dbReference type="Proteomes" id="UP000242850">
    <property type="component" value="Unassembled WGS sequence"/>
</dbReference>
<protein>
    <recommendedName>
        <fullName evidence="3 6">Flagellar basal body rod protein FlgB</fullName>
    </recommendedName>
</protein>
<accession>A0A1H5SF53</accession>
<keyword evidence="8" id="KW-0966">Cell projection</keyword>
<organism evidence="8 9">
    <name type="scientific">Caloramator fervidus</name>
    <dbReference type="NCBI Taxonomy" id="29344"/>
    <lineage>
        <taxon>Bacteria</taxon>
        <taxon>Bacillati</taxon>
        <taxon>Bacillota</taxon>
        <taxon>Clostridia</taxon>
        <taxon>Eubacteriales</taxon>
        <taxon>Clostridiaceae</taxon>
        <taxon>Caloramator</taxon>
    </lineage>
</organism>
<dbReference type="EMBL" id="FNUK01000002">
    <property type="protein sequence ID" value="SEF48598.1"/>
    <property type="molecule type" value="Genomic_DNA"/>
</dbReference>
<dbReference type="OrthoDB" id="9792068at2"/>
<comment type="subunit">
    <text evidence="6">The basal body constitutes a major portion of the flagellar organelle and consists of a number of rings mounted on a central rod.</text>
</comment>
<dbReference type="AlphaFoldDB" id="A0A1H5SF53"/>
<dbReference type="PANTHER" id="PTHR30435">
    <property type="entry name" value="FLAGELLAR PROTEIN"/>
    <property type="match status" value="1"/>
</dbReference>
<dbReference type="GO" id="GO:0030694">
    <property type="term" value="C:bacterial-type flagellum basal body, rod"/>
    <property type="evidence" value="ECO:0007669"/>
    <property type="project" value="InterPro"/>
</dbReference>
<dbReference type="RefSeq" id="WP_103895366.1">
    <property type="nucleotide sequence ID" value="NZ_FNUK01000002.1"/>
</dbReference>
<sequence length="136" mass="15295">MIRNIDELSYLMLKKALDATSARNRAIAHNIANVNTKGYKAYRVVFEDKLKGILKGENIQLVTTNERHIDGGKSLQNLNYDIKRDTSSSMRLDGNNVDIDNEMANLAANAILYNALVSQANSKIALRRFIITEGRR</sequence>
<evidence type="ECO:0000256" key="5">
    <source>
        <dbReference type="ARBA" id="ARBA00024934"/>
    </source>
</evidence>
<dbReference type="NCBIfam" id="TIGR01396">
    <property type="entry name" value="FlgB"/>
    <property type="match status" value="1"/>
</dbReference>
<evidence type="ECO:0000256" key="6">
    <source>
        <dbReference type="PIRNR" id="PIRNR002889"/>
    </source>
</evidence>
<evidence type="ECO:0000256" key="3">
    <source>
        <dbReference type="ARBA" id="ARBA00014376"/>
    </source>
</evidence>
<dbReference type="PIRSF" id="PIRSF002889">
    <property type="entry name" value="Rod_FlgB"/>
    <property type="match status" value="1"/>
</dbReference>
<evidence type="ECO:0000313" key="9">
    <source>
        <dbReference type="Proteomes" id="UP000242850"/>
    </source>
</evidence>
<evidence type="ECO:0000256" key="2">
    <source>
        <dbReference type="ARBA" id="ARBA00009677"/>
    </source>
</evidence>
<evidence type="ECO:0000259" key="7">
    <source>
        <dbReference type="Pfam" id="PF00460"/>
    </source>
</evidence>
<dbReference type="GO" id="GO:0071978">
    <property type="term" value="P:bacterial-type flagellum-dependent swarming motility"/>
    <property type="evidence" value="ECO:0007669"/>
    <property type="project" value="TreeGrafter"/>
</dbReference>
<dbReference type="PANTHER" id="PTHR30435:SF12">
    <property type="entry name" value="FLAGELLAR BASAL BODY ROD PROTEIN FLGB"/>
    <property type="match status" value="1"/>
</dbReference>
<evidence type="ECO:0000256" key="1">
    <source>
        <dbReference type="ARBA" id="ARBA00004117"/>
    </source>
</evidence>
<gene>
    <name evidence="8" type="ORF">SAMN05660865_00349</name>
</gene>
<dbReference type="InterPro" id="IPR001444">
    <property type="entry name" value="Flag_bb_rod_N"/>
</dbReference>
<evidence type="ECO:0000313" key="8">
    <source>
        <dbReference type="EMBL" id="SEF48598.1"/>
    </source>
</evidence>
<feature type="domain" description="Flagellar basal body rod protein N-terminal" evidence="7">
    <location>
        <begin position="16"/>
        <end position="40"/>
    </location>
</feature>